<reference evidence="2 3" key="1">
    <citation type="submission" date="2022-04" db="EMBL/GenBank/DDBJ databases">
        <title>Chromosome-level reference genomes for two strains of Caenorhabditis briggsae: an improved platform for comparative genomics.</title>
        <authorList>
            <person name="Stevens L."/>
            <person name="Andersen E."/>
        </authorList>
    </citation>
    <scope>NUCLEOTIDE SEQUENCE [LARGE SCALE GENOMIC DNA]</scope>
    <source>
        <strain evidence="2">VX34</strain>
        <tissue evidence="2">Whole-organism</tissue>
    </source>
</reference>
<accession>A0AAE9EEN0</accession>
<feature type="transmembrane region" description="Helical" evidence="1">
    <location>
        <begin position="238"/>
        <end position="264"/>
    </location>
</feature>
<keyword evidence="1" id="KW-0812">Transmembrane</keyword>
<feature type="transmembrane region" description="Helical" evidence="1">
    <location>
        <begin position="12"/>
        <end position="35"/>
    </location>
</feature>
<evidence type="ECO:0000313" key="2">
    <source>
        <dbReference type="EMBL" id="UMM19925.1"/>
    </source>
</evidence>
<feature type="transmembrane region" description="Helical" evidence="1">
    <location>
        <begin position="187"/>
        <end position="217"/>
    </location>
</feature>
<organism evidence="2 3">
    <name type="scientific">Caenorhabditis briggsae</name>
    <dbReference type="NCBI Taxonomy" id="6238"/>
    <lineage>
        <taxon>Eukaryota</taxon>
        <taxon>Metazoa</taxon>
        <taxon>Ecdysozoa</taxon>
        <taxon>Nematoda</taxon>
        <taxon>Chromadorea</taxon>
        <taxon>Rhabditida</taxon>
        <taxon>Rhabditina</taxon>
        <taxon>Rhabditomorpha</taxon>
        <taxon>Rhabditoidea</taxon>
        <taxon>Rhabditidae</taxon>
        <taxon>Peloderinae</taxon>
        <taxon>Caenorhabditis</taxon>
    </lineage>
</organism>
<sequence>MAISFQPSPWILIFFYIVAAISLIFSIITVLLVIFKHQKEGRYRFYILLYQICNANSVLQYTLISQPMPLFPILAGYCEGFLAKYFNIWTHYLIGFQLASMAFQVECLIFCFAIKHQNIARTIQHHVVSDDVYWFGVFLFIITPLIIYFVFCQAGMERENQVEFVSNHYPEYYQEFLNLKNFAIYEFNYWCLFLAIGACGGSIVCGSAFIIITIDIFRMLKNLQRTVSASNYQMYQSAVTSLLFQFATSALLLLPLVAFVVVVLTGWENTQVFVEVTLAIGALHPIVNAVVVTMTTSLYREYIFRKLARRGFRVFAVNLAQSNSQPRN</sequence>
<dbReference type="PANTHER" id="PTHR45830">
    <property type="entry name" value="SERPENTINE RECEPTOR, CLASS I"/>
    <property type="match status" value="1"/>
</dbReference>
<evidence type="ECO:0008006" key="4">
    <source>
        <dbReference type="Google" id="ProtNLM"/>
    </source>
</evidence>
<proteinExistence type="predicted"/>
<protein>
    <recommendedName>
        <fullName evidence="4">Serpentine Receptor, class I</fullName>
    </recommendedName>
</protein>
<feature type="transmembrane region" description="Helical" evidence="1">
    <location>
        <begin position="47"/>
        <end position="64"/>
    </location>
</feature>
<feature type="transmembrane region" description="Helical" evidence="1">
    <location>
        <begin position="132"/>
        <end position="151"/>
    </location>
</feature>
<gene>
    <name evidence="2" type="ORF">L5515_015331</name>
</gene>
<name>A0AAE9EEN0_CAEBR</name>
<dbReference type="InterPro" id="IPR019429">
    <property type="entry name" value="7TM_GPCR_serpentine_rcpt_Sri"/>
</dbReference>
<keyword evidence="3" id="KW-1185">Reference proteome</keyword>
<dbReference type="Pfam" id="PF10327">
    <property type="entry name" value="7TM_GPCR_Sri"/>
    <property type="match status" value="1"/>
</dbReference>
<feature type="transmembrane region" description="Helical" evidence="1">
    <location>
        <begin position="276"/>
        <end position="299"/>
    </location>
</feature>
<feature type="transmembrane region" description="Helical" evidence="1">
    <location>
        <begin position="89"/>
        <end position="112"/>
    </location>
</feature>
<dbReference type="PANTHER" id="PTHR45830:SF4">
    <property type="entry name" value="G_PROTEIN_RECEP_F1_2 DOMAIN-CONTAINING PROTEIN"/>
    <property type="match status" value="1"/>
</dbReference>
<keyword evidence="1" id="KW-1133">Transmembrane helix</keyword>
<evidence type="ECO:0000313" key="3">
    <source>
        <dbReference type="Proteomes" id="UP000829354"/>
    </source>
</evidence>
<evidence type="ECO:0000256" key="1">
    <source>
        <dbReference type="SAM" id="Phobius"/>
    </source>
</evidence>
<dbReference type="Proteomes" id="UP000829354">
    <property type="component" value="Chromosome II"/>
</dbReference>
<dbReference type="AlphaFoldDB" id="A0AAE9EEN0"/>
<keyword evidence="1" id="KW-0472">Membrane</keyword>
<dbReference type="EMBL" id="CP092621">
    <property type="protein sequence ID" value="UMM19925.1"/>
    <property type="molecule type" value="Genomic_DNA"/>
</dbReference>